<evidence type="ECO:0000256" key="3">
    <source>
        <dbReference type="ARBA" id="ARBA00022481"/>
    </source>
</evidence>
<dbReference type="PROSITE" id="PS50102">
    <property type="entry name" value="RRM"/>
    <property type="match status" value="2"/>
</dbReference>
<evidence type="ECO:0000256" key="6">
    <source>
        <dbReference type="ARBA" id="ARBA00022884"/>
    </source>
</evidence>
<keyword evidence="5" id="KW-0677">Repeat</keyword>
<organism evidence="10 11">
    <name type="scientific">Ciona intestinalis</name>
    <name type="common">Transparent sea squirt</name>
    <name type="synonym">Ascidia intestinalis</name>
    <dbReference type="NCBI Taxonomy" id="7719"/>
    <lineage>
        <taxon>Eukaryota</taxon>
        <taxon>Metazoa</taxon>
        <taxon>Chordata</taxon>
        <taxon>Tunicata</taxon>
        <taxon>Ascidiacea</taxon>
        <taxon>Phlebobranchia</taxon>
        <taxon>Cionidae</taxon>
        <taxon>Ciona</taxon>
    </lineage>
</organism>
<dbReference type="CDD" id="cd12325">
    <property type="entry name" value="RRM1_hnRNPA_hnRNPD_like"/>
    <property type="match status" value="1"/>
</dbReference>
<keyword evidence="4" id="KW-0963">Cytoplasm</keyword>
<name>F6QZW1_CIOIN</name>
<evidence type="ECO:0000256" key="1">
    <source>
        <dbReference type="ARBA" id="ARBA00004123"/>
    </source>
</evidence>
<sequence length="308" mass="34050">KTPMLYLNSEHELKMHENDSNGDSYHDRDIHRRNDAEEAVLDGSLIKQTSNDEKGKMFVGGLSWDTDEFKLKEYFEQFGQVRDCIIKRELETGRSRGFGFILFADASSVQKVVDAKSHLLDGRNIDPKKAKALRKDSKLFVGGLNPDTTQETIQAHFEKFGEVDSIERPVDRNTGKHRGFCFITFCKDGVIHDIIDNNRYQTIDGRQCECKDGDPKKQNKGNQMNNYGGYGQQGWGGGGWGGYGYAATGGYYDAGSSGYGGYGGYSGGYDTGYGGYGGYGGYAPQPYSGAGYGGIEYMGGVQWQEVPF</sequence>
<dbReference type="STRING" id="7719.ENSCINP00000028810"/>
<dbReference type="GO" id="GO:0010468">
    <property type="term" value="P:regulation of gene expression"/>
    <property type="evidence" value="ECO:0000318"/>
    <property type="project" value="GO_Central"/>
</dbReference>
<keyword evidence="11" id="KW-1185">Reference proteome</keyword>
<dbReference type="OMA" id="LQDEHTI"/>
<dbReference type="SUPFAM" id="SSF54928">
    <property type="entry name" value="RNA-binding domain, RBD"/>
    <property type="match status" value="2"/>
</dbReference>
<dbReference type="GO" id="GO:0000785">
    <property type="term" value="C:chromatin"/>
    <property type="evidence" value="ECO:0000318"/>
    <property type="project" value="GO_Central"/>
</dbReference>
<dbReference type="GO" id="GO:0005737">
    <property type="term" value="C:cytoplasm"/>
    <property type="evidence" value="ECO:0007669"/>
    <property type="project" value="UniProtKB-SubCell"/>
</dbReference>
<dbReference type="FunCoup" id="F6QZW1">
    <property type="interactions" value="162"/>
</dbReference>
<dbReference type="InterPro" id="IPR035979">
    <property type="entry name" value="RBD_domain_sf"/>
</dbReference>
<dbReference type="FunFam" id="3.30.70.330:FF:000030">
    <property type="entry name" value="Heterogeneous nuclear ribonucleoprotein d0 isoform"/>
    <property type="match status" value="1"/>
</dbReference>
<evidence type="ECO:0000256" key="7">
    <source>
        <dbReference type="ARBA" id="ARBA00023242"/>
    </source>
</evidence>
<dbReference type="Proteomes" id="UP000008144">
    <property type="component" value="Unassembled WGS sequence"/>
</dbReference>
<dbReference type="GeneTree" id="ENSGT00940000154735"/>
<evidence type="ECO:0000313" key="11">
    <source>
        <dbReference type="Proteomes" id="UP000008144"/>
    </source>
</evidence>
<evidence type="ECO:0000256" key="8">
    <source>
        <dbReference type="PROSITE-ProRule" id="PRU00176"/>
    </source>
</evidence>
<evidence type="ECO:0000256" key="4">
    <source>
        <dbReference type="ARBA" id="ARBA00022490"/>
    </source>
</evidence>
<reference evidence="11" key="1">
    <citation type="journal article" date="2002" name="Science">
        <title>The draft genome of Ciona intestinalis: insights into chordate and vertebrate origins.</title>
        <authorList>
            <person name="Dehal P."/>
            <person name="Satou Y."/>
            <person name="Campbell R.K."/>
            <person name="Chapman J."/>
            <person name="Degnan B."/>
            <person name="De Tomaso A."/>
            <person name="Davidson B."/>
            <person name="Di Gregorio A."/>
            <person name="Gelpke M."/>
            <person name="Goodstein D.M."/>
            <person name="Harafuji N."/>
            <person name="Hastings K.E."/>
            <person name="Ho I."/>
            <person name="Hotta K."/>
            <person name="Huang W."/>
            <person name="Kawashima T."/>
            <person name="Lemaire P."/>
            <person name="Martinez D."/>
            <person name="Meinertzhagen I.A."/>
            <person name="Necula S."/>
            <person name="Nonaka M."/>
            <person name="Putnam N."/>
            <person name="Rash S."/>
            <person name="Saiga H."/>
            <person name="Satake M."/>
            <person name="Terry A."/>
            <person name="Yamada L."/>
            <person name="Wang H.G."/>
            <person name="Awazu S."/>
            <person name="Azumi K."/>
            <person name="Boore J."/>
            <person name="Branno M."/>
            <person name="Chin-Bow S."/>
            <person name="DeSantis R."/>
            <person name="Doyle S."/>
            <person name="Francino P."/>
            <person name="Keys D.N."/>
            <person name="Haga S."/>
            <person name="Hayashi H."/>
            <person name="Hino K."/>
            <person name="Imai K.S."/>
            <person name="Inaba K."/>
            <person name="Kano S."/>
            <person name="Kobayashi K."/>
            <person name="Kobayashi M."/>
            <person name="Lee B.I."/>
            <person name="Makabe K.W."/>
            <person name="Manohar C."/>
            <person name="Matassi G."/>
            <person name="Medina M."/>
            <person name="Mochizuki Y."/>
            <person name="Mount S."/>
            <person name="Morishita T."/>
            <person name="Miura S."/>
            <person name="Nakayama A."/>
            <person name="Nishizaka S."/>
            <person name="Nomoto H."/>
            <person name="Ohta F."/>
            <person name="Oishi K."/>
            <person name="Rigoutsos I."/>
            <person name="Sano M."/>
            <person name="Sasaki A."/>
            <person name="Sasakura Y."/>
            <person name="Shoguchi E."/>
            <person name="Shin-i T."/>
            <person name="Spagnuolo A."/>
            <person name="Stainier D."/>
            <person name="Suzuki M.M."/>
            <person name="Tassy O."/>
            <person name="Takatori N."/>
            <person name="Tokuoka M."/>
            <person name="Yagi K."/>
            <person name="Yoshizaki F."/>
            <person name="Wada S."/>
            <person name="Zhang C."/>
            <person name="Hyatt P.D."/>
            <person name="Larimer F."/>
            <person name="Detter C."/>
            <person name="Doggett N."/>
            <person name="Glavina T."/>
            <person name="Hawkins T."/>
            <person name="Richardson P."/>
            <person name="Lucas S."/>
            <person name="Kohara Y."/>
            <person name="Levine M."/>
            <person name="Satoh N."/>
            <person name="Rokhsar D.S."/>
        </authorList>
    </citation>
    <scope>NUCLEOTIDE SEQUENCE [LARGE SCALE GENOMIC DNA]</scope>
</reference>
<dbReference type="HOGENOM" id="CLU_012062_1_1_1"/>
<reference evidence="10" key="3">
    <citation type="submission" date="2025-09" db="UniProtKB">
        <authorList>
            <consortium name="Ensembl"/>
        </authorList>
    </citation>
    <scope>IDENTIFICATION</scope>
</reference>
<feature type="domain" description="RRM" evidence="9">
    <location>
        <begin position="55"/>
        <end position="137"/>
    </location>
</feature>
<dbReference type="InterPro" id="IPR000504">
    <property type="entry name" value="RRM_dom"/>
</dbReference>
<dbReference type="Gene3D" id="3.30.70.330">
    <property type="match status" value="2"/>
</dbReference>
<evidence type="ECO:0000256" key="2">
    <source>
        <dbReference type="ARBA" id="ARBA00004496"/>
    </source>
</evidence>
<protein>
    <recommendedName>
        <fullName evidence="9">RRM domain-containing protein</fullName>
    </recommendedName>
</protein>
<proteinExistence type="predicted"/>
<dbReference type="Ensembl" id="ENSCINT00000029056.2">
    <property type="protein sequence ID" value="ENSCINP00000028810.2"/>
    <property type="gene ID" value="ENSCING00000016737.2"/>
</dbReference>
<evidence type="ECO:0000313" key="10">
    <source>
        <dbReference type="Ensembl" id="ENSCINP00000028810.2"/>
    </source>
</evidence>
<dbReference type="PANTHER" id="PTHR48033:SF10">
    <property type="entry name" value="RNA-BINDING PROTEIN SQUID"/>
    <property type="match status" value="1"/>
</dbReference>
<accession>F6QZW1</accession>
<comment type="subcellular location">
    <subcellularLocation>
        <location evidence="2">Cytoplasm</location>
    </subcellularLocation>
    <subcellularLocation>
        <location evidence="1">Nucleus</location>
    </subcellularLocation>
</comment>
<dbReference type="InParanoid" id="F6QZW1"/>
<dbReference type="GO" id="GO:0005654">
    <property type="term" value="C:nucleoplasm"/>
    <property type="evidence" value="ECO:0000318"/>
    <property type="project" value="GO_Central"/>
</dbReference>
<dbReference type="GO" id="GO:0003723">
    <property type="term" value="F:RNA binding"/>
    <property type="evidence" value="ECO:0000318"/>
    <property type="project" value="GO_Central"/>
</dbReference>
<reference evidence="10" key="2">
    <citation type="submission" date="2025-08" db="UniProtKB">
        <authorList>
            <consortium name="Ensembl"/>
        </authorList>
    </citation>
    <scope>IDENTIFICATION</scope>
</reference>
<dbReference type="InterPro" id="IPR012677">
    <property type="entry name" value="Nucleotide-bd_a/b_plait_sf"/>
</dbReference>
<dbReference type="SMART" id="SM00360">
    <property type="entry name" value="RRM"/>
    <property type="match status" value="2"/>
</dbReference>
<evidence type="ECO:0000259" key="9">
    <source>
        <dbReference type="PROSITE" id="PS50102"/>
    </source>
</evidence>
<feature type="domain" description="RRM" evidence="9">
    <location>
        <begin position="137"/>
        <end position="223"/>
    </location>
</feature>
<dbReference type="AlphaFoldDB" id="F6QZW1"/>
<keyword evidence="7" id="KW-0539">Nucleus</keyword>
<dbReference type="Pfam" id="PF00076">
    <property type="entry name" value="RRM_1"/>
    <property type="match status" value="2"/>
</dbReference>
<keyword evidence="3" id="KW-0488">Methylation</keyword>
<evidence type="ECO:0000256" key="5">
    <source>
        <dbReference type="ARBA" id="ARBA00022737"/>
    </source>
</evidence>
<dbReference type="PANTHER" id="PTHR48033">
    <property type="entry name" value="RNA-BINDING (RRM/RBD/RNP MOTIFS) FAMILY PROTEIN"/>
    <property type="match status" value="1"/>
</dbReference>
<keyword evidence="6 8" id="KW-0694">RNA-binding</keyword>